<name>A0ABS2UF70_9LEPT</name>
<keyword evidence="2" id="KW-1185">Reference proteome</keyword>
<evidence type="ECO:0000313" key="2">
    <source>
        <dbReference type="Proteomes" id="UP000724686"/>
    </source>
</evidence>
<evidence type="ECO:0000313" key="1">
    <source>
        <dbReference type="EMBL" id="MBM9579029.1"/>
    </source>
</evidence>
<proteinExistence type="predicted"/>
<dbReference type="RefSeq" id="WP_205280995.1">
    <property type="nucleotide sequence ID" value="NZ_JAFFPU010000073.1"/>
</dbReference>
<dbReference type="EMBL" id="JAFFPU010000073">
    <property type="protein sequence ID" value="MBM9579029.1"/>
    <property type="molecule type" value="Genomic_DNA"/>
</dbReference>
<sequence>MYEENIELIQSLIENKRDPYALLSFIGDTVDAMRTDIEGIQVTKEFYKAMSKIAESLVIVDKEISSGIEEN</sequence>
<reference evidence="1 2" key="1">
    <citation type="submission" date="2021-02" db="EMBL/GenBank/DDBJ databases">
        <title>Leptospira ainlahdjerensis sp. nov., Leptospira ainazelensis sp. nov., Leptospira abararensis sp. nov. and Leptospira chreensis sp. nov., four new species isolated from water sources in Algeria.</title>
        <authorList>
            <person name="Amara Korba A."/>
            <person name="Kainiu M."/>
            <person name="Vincent A.T."/>
            <person name="Mariet J.-F."/>
            <person name="Veyrier F.J."/>
            <person name="Goarant C."/>
            <person name="Picardeau M."/>
        </authorList>
    </citation>
    <scope>NUCLEOTIDE SEQUENCE [LARGE SCALE GENOMIC DNA]</scope>
    <source>
        <strain evidence="1 2">201903070</strain>
    </source>
</reference>
<organism evidence="1 2">
    <name type="scientific">Leptospira ainlahdjerensis</name>
    <dbReference type="NCBI Taxonomy" id="2810033"/>
    <lineage>
        <taxon>Bacteria</taxon>
        <taxon>Pseudomonadati</taxon>
        <taxon>Spirochaetota</taxon>
        <taxon>Spirochaetia</taxon>
        <taxon>Leptospirales</taxon>
        <taxon>Leptospiraceae</taxon>
        <taxon>Leptospira</taxon>
    </lineage>
</organism>
<dbReference type="Proteomes" id="UP000724686">
    <property type="component" value="Unassembled WGS sequence"/>
</dbReference>
<comment type="caution">
    <text evidence="1">The sequence shown here is derived from an EMBL/GenBank/DDBJ whole genome shotgun (WGS) entry which is preliminary data.</text>
</comment>
<gene>
    <name evidence="1" type="ORF">JWG45_17925</name>
</gene>
<accession>A0ABS2UF70</accession>
<protein>
    <submittedName>
        <fullName evidence="1">Uncharacterized protein</fullName>
    </submittedName>
</protein>